<name>A0ABV7JEG5_9SPHI</name>
<feature type="domain" description="Outer membrane protein beta-barrel" evidence="3">
    <location>
        <begin position="12"/>
        <end position="183"/>
    </location>
</feature>
<proteinExistence type="predicted"/>
<dbReference type="InterPro" id="IPR027385">
    <property type="entry name" value="Beta-barrel_OMP"/>
</dbReference>
<dbReference type="Proteomes" id="UP001595526">
    <property type="component" value="Unassembled WGS sequence"/>
</dbReference>
<dbReference type="InterPro" id="IPR011250">
    <property type="entry name" value="OMP/PagP_B-barrel"/>
</dbReference>
<sequence>MKKLFLTMMAGLGVTMAVNAQSTDKGTVIVGGNVSYDYKKVVDVDGNTQHYAILPHVGYFVQNNFALGLGLGYSGETTKSAADVKTSLGEFAVAPYARYYKGDGNVKLFGQLAAPMAWGTQHVDGDKTGTTERYGAALSPGIAYFPSSRLGIELSVRGLYYEYSSQKPEGGSKVGVNEFGLNANSLAPSIGINFYF</sequence>
<evidence type="ECO:0000313" key="4">
    <source>
        <dbReference type="EMBL" id="MFC3196503.1"/>
    </source>
</evidence>
<organism evidence="4 5">
    <name type="scientific">Parapedobacter deserti</name>
    <dbReference type="NCBI Taxonomy" id="1912957"/>
    <lineage>
        <taxon>Bacteria</taxon>
        <taxon>Pseudomonadati</taxon>
        <taxon>Bacteroidota</taxon>
        <taxon>Sphingobacteriia</taxon>
        <taxon>Sphingobacteriales</taxon>
        <taxon>Sphingobacteriaceae</taxon>
        <taxon>Parapedobacter</taxon>
    </lineage>
</organism>
<protein>
    <submittedName>
        <fullName evidence="4">Outer membrane beta-barrel protein</fullName>
    </submittedName>
</protein>
<feature type="chain" id="PRO_5045180087" evidence="2">
    <location>
        <begin position="21"/>
        <end position="196"/>
    </location>
</feature>
<keyword evidence="5" id="KW-1185">Reference proteome</keyword>
<reference evidence="5" key="1">
    <citation type="journal article" date="2019" name="Int. J. Syst. Evol. Microbiol.">
        <title>The Global Catalogue of Microorganisms (GCM) 10K type strain sequencing project: providing services to taxonomists for standard genome sequencing and annotation.</title>
        <authorList>
            <consortium name="The Broad Institute Genomics Platform"/>
            <consortium name="The Broad Institute Genome Sequencing Center for Infectious Disease"/>
            <person name="Wu L."/>
            <person name="Ma J."/>
        </authorList>
    </citation>
    <scope>NUCLEOTIDE SEQUENCE [LARGE SCALE GENOMIC DNA]</scope>
    <source>
        <strain evidence="5">KCTC 52416</strain>
    </source>
</reference>
<gene>
    <name evidence="4" type="ORF">ACFOET_02630</name>
</gene>
<keyword evidence="1 2" id="KW-0732">Signal</keyword>
<dbReference type="Pfam" id="PF13505">
    <property type="entry name" value="OMP_b-brl"/>
    <property type="match status" value="1"/>
</dbReference>
<dbReference type="RefSeq" id="WP_379019278.1">
    <property type="nucleotide sequence ID" value="NZ_JBHRTA010000008.1"/>
</dbReference>
<comment type="caution">
    <text evidence="4">The sequence shown here is derived from an EMBL/GenBank/DDBJ whole genome shotgun (WGS) entry which is preliminary data.</text>
</comment>
<accession>A0ABV7JEG5</accession>
<feature type="signal peptide" evidence="2">
    <location>
        <begin position="1"/>
        <end position="20"/>
    </location>
</feature>
<evidence type="ECO:0000256" key="2">
    <source>
        <dbReference type="SAM" id="SignalP"/>
    </source>
</evidence>
<evidence type="ECO:0000259" key="3">
    <source>
        <dbReference type="Pfam" id="PF13505"/>
    </source>
</evidence>
<dbReference type="Gene3D" id="2.40.160.20">
    <property type="match status" value="1"/>
</dbReference>
<evidence type="ECO:0000256" key="1">
    <source>
        <dbReference type="ARBA" id="ARBA00022729"/>
    </source>
</evidence>
<dbReference type="EMBL" id="JBHRTA010000008">
    <property type="protein sequence ID" value="MFC3196503.1"/>
    <property type="molecule type" value="Genomic_DNA"/>
</dbReference>
<evidence type="ECO:0000313" key="5">
    <source>
        <dbReference type="Proteomes" id="UP001595526"/>
    </source>
</evidence>
<dbReference type="SUPFAM" id="SSF56925">
    <property type="entry name" value="OMPA-like"/>
    <property type="match status" value="1"/>
</dbReference>